<dbReference type="NCBIfam" id="TIGR03425">
    <property type="entry name" value="urea_degr_2"/>
    <property type="match status" value="1"/>
</dbReference>
<evidence type="ECO:0000313" key="3">
    <source>
        <dbReference type="Proteomes" id="UP001597541"/>
    </source>
</evidence>
<dbReference type="PANTHER" id="PTHR31527">
    <property type="entry name" value="RE64534P"/>
    <property type="match status" value="1"/>
</dbReference>
<dbReference type="InterPro" id="IPR018959">
    <property type="entry name" value="DUF1989"/>
</dbReference>
<reference evidence="3" key="1">
    <citation type="journal article" date="2019" name="Int. J. Syst. Evol. Microbiol.">
        <title>The Global Catalogue of Microorganisms (GCM) 10K type strain sequencing project: providing services to taxonomists for standard genome sequencing and annotation.</title>
        <authorList>
            <consortium name="The Broad Institute Genomics Platform"/>
            <consortium name="The Broad Institute Genome Sequencing Center for Infectious Disease"/>
            <person name="Wu L."/>
            <person name="Ma J."/>
        </authorList>
    </citation>
    <scope>NUCLEOTIDE SEQUENCE [LARGE SCALE GENOMIC DNA]</scope>
    <source>
        <strain evidence="3">KCTC 3950</strain>
    </source>
</reference>
<gene>
    <name evidence="2" type="ORF">ACFSUF_24005</name>
</gene>
<accession>A0ABW5PJW1</accession>
<sequence>MSMWSTTLPGGGKWSGVIGKGKLLKFTALGEGANVGLLLYNAKDLTERYNMPDTLKAQHTSHLTRGHVLMSDNGRVLASIVEDSLGWHDPVGGYTTREGTDQKYGPTSYQQQRNEWLRSGRENFVVELVRNGLGLRDLTPAVNLFSKVFVDEQGGMHYELGHCFKGAEVTFRTEMDVLLVLSSTPNPHDPRTHYPSVPVQLMVSQADPVDANDFCVNFRPENFRAFENTWTYEELMS</sequence>
<dbReference type="Proteomes" id="UP001597541">
    <property type="component" value="Unassembled WGS sequence"/>
</dbReference>
<feature type="domain" description="DUF1989" evidence="1">
    <location>
        <begin position="7"/>
        <end position="178"/>
    </location>
</feature>
<name>A0ABW5PJW1_9BACL</name>
<dbReference type="Pfam" id="PF09347">
    <property type="entry name" value="DUF1989"/>
    <property type="match status" value="1"/>
</dbReference>
<evidence type="ECO:0000259" key="1">
    <source>
        <dbReference type="Pfam" id="PF09347"/>
    </source>
</evidence>
<dbReference type="RefSeq" id="WP_377607384.1">
    <property type="nucleotide sequence ID" value="NZ_JBHUME010000019.1"/>
</dbReference>
<keyword evidence="3" id="KW-1185">Reference proteome</keyword>
<evidence type="ECO:0000313" key="2">
    <source>
        <dbReference type="EMBL" id="MFD2615474.1"/>
    </source>
</evidence>
<dbReference type="EMBL" id="JBHUME010000019">
    <property type="protein sequence ID" value="MFD2615474.1"/>
    <property type="molecule type" value="Genomic_DNA"/>
</dbReference>
<protein>
    <submittedName>
        <fullName evidence="2">Urea amidolyase associated protein UAAP1</fullName>
    </submittedName>
</protein>
<dbReference type="PANTHER" id="PTHR31527:SF0">
    <property type="entry name" value="RE64534P"/>
    <property type="match status" value="1"/>
</dbReference>
<proteinExistence type="predicted"/>
<organism evidence="2 3">
    <name type="scientific">Paenibacillus gansuensis</name>
    <dbReference type="NCBI Taxonomy" id="306542"/>
    <lineage>
        <taxon>Bacteria</taxon>
        <taxon>Bacillati</taxon>
        <taxon>Bacillota</taxon>
        <taxon>Bacilli</taxon>
        <taxon>Bacillales</taxon>
        <taxon>Paenibacillaceae</taxon>
        <taxon>Paenibacillus</taxon>
    </lineage>
</organism>
<comment type="caution">
    <text evidence="2">The sequence shown here is derived from an EMBL/GenBank/DDBJ whole genome shotgun (WGS) entry which is preliminary data.</text>
</comment>
<dbReference type="InterPro" id="IPR017792">
    <property type="entry name" value="UAAP1"/>
</dbReference>